<keyword evidence="6" id="KW-1185">Reference proteome</keyword>
<reference evidence="5 7" key="2">
    <citation type="submission" date="2016-10" db="EMBL/GenBank/DDBJ databases">
        <authorList>
            <person name="de Groot N.N."/>
        </authorList>
    </citation>
    <scope>NUCLEOTIDE SEQUENCE [LARGE SCALE GENOMIC DNA]</scope>
    <source>
        <strain evidence="5 7">DSM 25947</strain>
    </source>
</reference>
<dbReference type="PANTHER" id="PTHR21340">
    <property type="entry name" value="DIADENOSINE 5,5-P1,P4-TETRAPHOSPHATE PYROPHOSPHOHYDROLASE MUTT"/>
    <property type="match status" value="1"/>
</dbReference>
<dbReference type="InterPro" id="IPR000086">
    <property type="entry name" value="NUDIX_hydrolase_dom"/>
</dbReference>
<dbReference type="GO" id="GO:0006754">
    <property type="term" value="P:ATP biosynthetic process"/>
    <property type="evidence" value="ECO:0007669"/>
    <property type="project" value="TreeGrafter"/>
</dbReference>
<proteinExistence type="inferred from homology"/>
<sequence>MQKYKVFLNEKRIGFVPGSNITLSKLSEILTKNSGIDAIKGYLQNFENSDNQETVVEHPEVELLFQNFRSAFLQINAAGGVVKRDGKLLFIFRNGKWDLPKGKIDKGESNETAALREVEEECGVTNHFIVKTLPSTYHIYKSPYKKTFGQWVFKETFWFEMDYSGTETPVPQLEEGITEVRWFQPSELDVVLKNTYENLKSLIGLYRL</sequence>
<gene>
    <name evidence="4" type="ORF">FH5T_09690</name>
    <name evidence="5" type="ORF">SAMN05444285_10741</name>
</gene>
<evidence type="ECO:0000313" key="4">
    <source>
        <dbReference type="EMBL" id="AHW59782.1"/>
    </source>
</evidence>
<evidence type="ECO:0000313" key="5">
    <source>
        <dbReference type="EMBL" id="SET16534.1"/>
    </source>
</evidence>
<dbReference type="Pfam" id="PF00293">
    <property type="entry name" value="NUDIX"/>
    <property type="match status" value="1"/>
</dbReference>
<dbReference type="Proteomes" id="UP000181981">
    <property type="component" value="Unassembled WGS sequence"/>
</dbReference>
<reference evidence="4 6" key="1">
    <citation type="submission" date="2014-03" db="EMBL/GenBank/DDBJ databases">
        <title>Complete genome sequence of a deeply braunched marine Bacteroidia bacterium Draconibacterium orientale type strain FH5T.</title>
        <authorList>
            <person name="Li X."/>
            <person name="Wang X."/>
            <person name="Xie Z."/>
            <person name="Du Z."/>
            <person name="Chen G."/>
        </authorList>
    </citation>
    <scope>NUCLEOTIDE SEQUENCE [LARGE SCALE GENOMIC DNA]</scope>
    <source>
        <strain evidence="4 6">FH5</strain>
    </source>
</reference>
<dbReference type="PRINTS" id="PR00502">
    <property type="entry name" value="NUDIXFAMILY"/>
</dbReference>
<dbReference type="SUPFAM" id="SSF55811">
    <property type="entry name" value="Nudix"/>
    <property type="match status" value="1"/>
</dbReference>
<dbReference type="InterPro" id="IPR020476">
    <property type="entry name" value="Nudix_hydrolase"/>
</dbReference>
<dbReference type="EMBL" id="FOHT01000007">
    <property type="protein sequence ID" value="SET16534.1"/>
    <property type="molecule type" value="Genomic_DNA"/>
</dbReference>
<accession>X5DH62</accession>
<dbReference type="KEGG" id="dori:FH5T_09690"/>
<comment type="similarity">
    <text evidence="2">Belongs to the Nudix hydrolase family.</text>
</comment>
<dbReference type="CDD" id="cd03673">
    <property type="entry name" value="NUDIX_Ap6A_hydrolase"/>
    <property type="match status" value="1"/>
</dbReference>
<protein>
    <submittedName>
        <fullName evidence="5">ADP-ribose pyrophosphatase YjhB, NUDIX family</fullName>
    </submittedName>
    <submittedName>
        <fullName evidence="4">NUDIX hydrolase</fullName>
    </submittedName>
</protein>
<dbReference type="Proteomes" id="UP000023772">
    <property type="component" value="Chromosome"/>
</dbReference>
<evidence type="ECO:0000256" key="1">
    <source>
        <dbReference type="ARBA" id="ARBA00022801"/>
    </source>
</evidence>
<feature type="domain" description="Nudix hydrolase" evidence="3">
    <location>
        <begin position="73"/>
        <end position="206"/>
    </location>
</feature>
<evidence type="ECO:0000313" key="7">
    <source>
        <dbReference type="Proteomes" id="UP000181981"/>
    </source>
</evidence>
<evidence type="ECO:0000259" key="3">
    <source>
        <dbReference type="PROSITE" id="PS51462"/>
    </source>
</evidence>
<dbReference type="PROSITE" id="PS51462">
    <property type="entry name" value="NUDIX"/>
    <property type="match status" value="1"/>
</dbReference>
<keyword evidence="1 2" id="KW-0378">Hydrolase</keyword>
<dbReference type="PANTHER" id="PTHR21340:SF0">
    <property type="entry name" value="BIS(5'-NUCLEOSYL)-TETRAPHOSPHATASE [ASYMMETRICAL]"/>
    <property type="match status" value="1"/>
</dbReference>
<dbReference type="eggNOG" id="COG1051">
    <property type="taxonomic scope" value="Bacteria"/>
</dbReference>
<evidence type="ECO:0000256" key="2">
    <source>
        <dbReference type="RuleBase" id="RU003476"/>
    </source>
</evidence>
<dbReference type="GO" id="GO:0006167">
    <property type="term" value="P:AMP biosynthetic process"/>
    <property type="evidence" value="ECO:0007669"/>
    <property type="project" value="TreeGrafter"/>
</dbReference>
<dbReference type="PROSITE" id="PS00893">
    <property type="entry name" value="NUDIX_BOX"/>
    <property type="match status" value="1"/>
</dbReference>
<evidence type="ECO:0000313" key="6">
    <source>
        <dbReference type="Proteomes" id="UP000023772"/>
    </source>
</evidence>
<dbReference type="AlphaFoldDB" id="X5DH62"/>
<dbReference type="GO" id="GO:0004081">
    <property type="term" value="F:bis(5'-nucleosyl)-tetraphosphatase (asymmetrical) activity"/>
    <property type="evidence" value="ECO:0007669"/>
    <property type="project" value="TreeGrafter"/>
</dbReference>
<dbReference type="EMBL" id="CP007451">
    <property type="protein sequence ID" value="AHW59782.1"/>
    <property type="molecule type" value="Genomic_DNA"/>
</dbReference>
<organism evidence="5 7">
    <name type="scientific">Draconibacterium orientale</name>
    <dbReference type="NCBI Taxonomy" id="1168034"/>
    <lineage>
        <taxon>Bacteria</taxon>
        <taxon>Pseudomonadati</taxon>
        <taxon>Bacteroidota</taxon>
        <taxon>Bacteroidia</taxon>
        <taxon>Marinilabiliales</taxon>
        <taxon>Prolixibacteraceae</taxon>
        <taxon>Draconibacterium</taxon>
    </lineage>
</organism>
<dbReference type="InterPro" id="IPR020084">
    <property type="entry name" value="NUDIX_hydrolase_CS"/>
</dbReference>
<dbReference type="Gene3D" id="3.90.79.10">
    <property type="entry name" value="Nucleoside Triphosphate Pyrophosphohydrolase"/>
    <property type="match status" value="1"/>
</dbReference>
<dbReference type="InterPro" id="IPR015797">
    <property type="entry name" value="NUDIX_hydrolase-like_dom_sf"/>
</dbReference>
<dbReference type="HOGENOM" id="CLU_104636_0_0_10"/>
<dbReference type="RefSeq" id="WP_038557866.1">
    <property type="nucleotide sequence ID" value="NZ_FOHT01000007.1"/>
</dbReference>
<name>X5DH62_9BACT</name>
<dbReference type="InterPro" id="IPR051325">
    <property type="entry name" value="Nudix_hydrolase_domain"/>
</dbReference>
<dbReference type="STRING" id="1168034.FH5T_09690"/>